<evidence type="ECO:0000256" key="7">
    <source>
        <dbReference type="HAMAP-Rule" id="MF_00313"/>
    </source>
</evidence>
<dbReference type="SUPFAM" id="SSF56601">
    <property type="entry name" value="beta-lactamase/transpeptidase-like"/>
    <property type="match status" value="1"/>
</dbReference>
<dbReference type="InterPro" id="IPR012338">
    <property type="entry name" value="Beta-lactam/transpept-like"/>
</dbReference>
<feature type="binding site" evidence="7">
    <location>
        <position position="258"/>
    </location>
    <ligand>
        <name>substrate</name>
    </ligand>
</feature>
<dbReference type="Gene3D" id="3.30.750.24">
    <property type="entry name" value="STAS domain"/>
    <property type="match status" value="1"/>
</dbReference>
<feature type="binding site" evidence="7">
    <location>
        <position position="183"/>
    </location>
    <ligand>
        <name>substrate</name>
    </ligand>
</feature>
<dbReference type="OrthoDB" id="9788822at2"/>
<comment type="subunit">
    <text evidence="2 7">Homotetramer.</text>
</comment>
<dbReference type="InterPro" id="IPR002645">
    <property type="entry name" value="STAS_dom"/>
</dbReference>
<feature type="binding site" evidence="7">
    <location>
        <position position="133"/>
    </location>
    <ligand>
        <name>substrate</name>
    </ligand>
</feature>
<dbReference type="EC" id="3.5.1.2" evidence="3 7"/>
<keyword evidence="13" id="KW-1185">Reference proteome</keyword>
<feature type="region of interest" description="Disordered" evidence="8">
    <location>
        <begin position="1"/>
        <end position="41"/>
    </location>
</feature>
<accession>A0A4Q1KZU9</accession>
<dbReference type="EMBL" id="SDJR01000001">
    <property type="protein sequence ID" value="RXR28079.1"/>
    <property type="molecule type" value="Genomic_DNA"/>
</dbReference>
<feature type="binding site" evidence="7">
    <location>
        <position position="234"/>
    </location>
    <ligand>
        <name>substrate</name>
    </ligand>
</feature>
<dbReference type="HAMAP" id="MF_00313">
    <property type="entry name" value="Glutaminase"/>
    <property type="match status" value="1"/>
</dbReference>
<feature type="binding site" evidence="7">
    <location>
        <position position="310"/>
    </location>
    <ligand>
        <name>substrate</name>
    </ligand>
</feature>
<evidence type="ECO:0000313" key="11">
    <source>
        <dbReference type="EMBL" id="RXR35912.1"/>
    </source>
</evidence>
<evidence type="ECO:0000313" key="13">
    <source>
        <dbReference type="Proteomes" id="UP000290517"/>
    </source>
</evidence>
<dbReference type="AlphaFoldDB" id="A0A4Q1KZU9"/>
<dbReference type="GO" id="GO:0004359">
    <property type="term" value="F:glutaminase activity"/>
    <property type="evidence" value="ECO:0007669"/>
    <property type="project" value="UniProtKB-UniRule"/>
</dbReference>
<dbReference type="PANTHER" id="PTHR12544">
    <property type="entry name" value="GLUTAMINASE"/>
    <property type="match status" value="1"/>
</dbReference>
<dbReference type="NCBIfam" id="TIGR03814">
    <property type="entry name" value="Gln_ase"/>
    <property type="match status" value="1"/>
</dbReference>
<evidence type="ECO:0000256" key="4">
    <source>
        <dbReference type="ARBA" id="ARBA00022801"/>
    </source>
</evidence>
<evidence type="ECO:0000256" key="6">
    <source>
        <dbReference type="ARBA" id="ARBA00070405"/>
    </source>
</evidence>
<evidence type="ECO:0000256" key="3">
    <source>
        <dbReference type="ARBA" id="ARBA00012918"/>
    </source>
</evidence>
<dbReference type="GO" id="GO:0006543">
    <property type="term" value="P:L-glutamine catabolic process"/>
    <property type="evidence" value="ECO:0007669"/>
    <property type="project" value="TreeGrafter"/>
</dbReference>
<dbReference type="SUPFAM" id="SSF52091">
    <property type="entry name" value="SpoIIaa-like"/>
    <property type="match status" value="1"/>
</dbReference>
<evidence type="ECO:0000256" key="1">
    <source>
        <dbReference type="ARBA" id="ARBA00011076"/>
    </source>
</evidence>
<comment type="catalytic activity">
    <reaction evidence="5 7">
        <text>L-glutamine + H2O = L-glutamate + NH4(+)</text>
        <dbReference type="Rhea" id="RHEA:15889"/>
        <dbReference type="ChEBI" id="CHEBI:15377"/>
        <dbReference type="ChEBI" id="CHEBI:28938"/>
        <dbReference type="ChEBI" id="CHEBI:29985"/>
        <dbReference type="ChEBI" id="CHEBI:58359"/>
        <dbReference type="EC" id="3.5.1.2"/>
    </reaction>
</comment>
<evidence type="ECO:0000313" key="12">
    <source>
        <dbReference type="Proteomes" id="UP000289805"/>
    </source>
</evidence>
<dbReference type="Proteomes" id="UP000290517">
    <property type="component" value="Unassembled WGS sequence"/>
</dbReference>
<feature type="binding site" evidence="7">
    <location>
        <position position="328"/>
    </location>
    <ligand>
        <name>substrate</name>
    </ligand>
</feature>
<dbReference type="STRING" id="1713.GCA_000718325_01259"/>
<name>A0A4Q1KZU9_9CELL</name>
<proteinExistence type="inferred from homology"/>
<comment type="caution">
    <text evidence="11">The sequence shown here is derived from an EMBL/GenBank/DDBJ whole genome shotgun (WGS) entry which is preliminary data.</text>
</comment>
<dbReference type="InterPro" id="IPR036513">
    <property type="entry name" value="STAS_dom_sf"/>
</dbReference>
<dbReference type="PROSITE" id="PS50801">
    <property type="entry name" value="STAS"/>
    <property type="match status" value="1"/>
</dbReference>
<feature type="domain" description="STAS" evidence="9">
    <location>
        <begin position="414"/>
        <end position="484"/>
    </location>
</feature>
<dbReference type="PANTHER" id="PTHR12544:SF29">
    <property type="entry name" value="GLUTAMINASE"/>
    <property type="match status" value="1"/>
</dbReference>
<keyword evidence="4 7" id="KW-0378">Hydrolase</keyword>
<dbReference type="FunFam" id="3.40.710.10:FF:000005">
    <property type="entry name" value="Glutaminase"/>
    <property type="match status" value="1"/>
</dbReference>
<dbReference type="Gene3D" id="3.40.710.10">
    <property type="entry name" value="DD-peptidase/beta-lactamase superfamily"/>
    <property type="match status" value="1"/>
</dbReference>
<evidence type="ECO:0000313" key="10">
    <source>
        <dbReference type="EMBL" id="RXR28079.1"/>
    </source>
</evidence>
<evidence type="ECO:0000256" key="2">
    <source>
        <dbReference type="ARBA" id="ARBA00011881"/>
    </source>
</evidence>
<dbReference type="GO" id="GO:0006537">
    <property type="term" value="P:glutamate biosynthetic process"/>
    <property type="evidence" value="ECO:0007669"/>
    <property type="project" value="TreeGrafter"/>
</dbReference>
<keyword evidence="7" id="KW-0007">Acetylation</keyword>
<protein>
    <recommendedName>
        <fullName evidence="6 7">Glutaminase</fullName>
        <ecNumber evidence="3 7">3.5.1.2</ecNumber>
    </recommendedName>
</protein>
<dbReference type="InterPro" id="IPR015868">
    <property type="entry name" value="Glutaminase"/>
</dbReference>
<gene>
    <name evidence="7 11" type="primary">glsA</name>
    <name evidence="10" type="ORF">EQW73_02000</name>
    <name evidence="11" type="ORF">EQW78_03755</name>
</gene>
<feature type="binding site" evidence="7">
    <location>
        <position position="227"/>
    </location>
    <ligand>
        <name>substrate</name>
    </ligand>
</feature>
<dbReference type="EMBL" id="SDJQ01000006">
    <property type="protein sequence ID" value="RXR35912.1"/>
    <property type="molecule type" value="Genomic_DNA"/>
</dbReference>
<comment type="similarity">
    <text evidence="1 7">Belongs to the glutaminase family.</text>
</comment>
<evidence type="ECO:0000256" key="8">
    <source>
        <dbReference type="SAM" id="MobiDB-lite"/>
    </source>
</evidence>
<organism evidence="11 12">
    <name type="scientific">Oerskovia turbata</name>
    <dbReference type="NCBI Taxonomy" id="1713"/>
    <lineage>
        <taxon>Bacteria</taxon>
        <taxon>Bacillati</taxon>
        <taxon>Actinomycetota</taxon>
        <taxon>Actinomycetes</taxon>
        <taxon>Micrococcales</taxon>
        <taxon>Cellulomonadaceae</taxon>
        <taxon>Oerskovia</taxon>
    </lineage>
</organism>
<dbReference type="Proteomes" id="UP000289805">
    <property type="component" value="Unassembled WGS sequence"/>
</dbReference>
<evidence type="ECO:0000256" key="5">
    <source>
        <dbReference type="ARBA" id="ARBA00049534"/>
    </source>
</evidence>
<evidence type="ECO:0000259" key="9">
    <source>
        <dbReference type="PROSITE" id="PS50801"/>
    </source>
</evidence>
<reference evidence="12 13" key="1">
    <citation type="submission" date="2019-01" db="EMBL/GenBank/DDBJ databases">
        <title>Oerskovia turbata Genome sequencing and assembly.</title>
        <authorList>
            <person name="Dou T."/>
        </authorList>
    </citation>
    <scope>NUCLEOTIDE SEQUENCE [LARGE SCALE GENOMIC DNA]</scope>
    <source>
        <strain evidence="11 12">JCM12123</strain>
        <strain evidence="10 13">JCM3160</strain>
    </source>
</reference>
<dbReference type="Pfam" id="PF04960">
    <property type="entry name" value="Glutaminase"/>
    <property type="match status" value="1"/>
</dbReference>
<sequence>MRPTCGVPVGDGQKRTRTGEEPGAGITSHSLSPPTGHDADAGRTIAYMAGSQHPTTTATDRSDRPAGTGASGLIADALAGVHEAFRGLDEGTVATYIPELATADRSLFGVALAGVTGSIYTAGDADVPFTIQSLSKPFVFALALMDRGLPEVLAHVGAEPSGEGFSSIRLDPVTGRPPNPMVNAGAIVTTSLVRGDTEDERFARILHVLGAFAGRPLEVDSRVYVSESETGDRNRAIAYLMHSTGALTADVEGTLDTYFRQCSVLVTARDLARMSATLANGGVNPVTGERVVDEVVTEWVLAVMATSGMYDYAGEWLLRAGLPAKSGVSGGLVSVGVGQFGLGLFSPPLDARGNSVRSVAAAQEISRQFDLHLMHRPDRDVPTLYRSTRADRLRHLAHRTPAQLLRLRELGAAISVRAVQGTVEFAAAETILRSVDDLPSPLPGGERWLILDLHRTSRVVTLGAQLLRALVARLRAQGVHVVVVDPFERRLIAGVDHEFTTFENAQRWCEDRLLEAARGT</sequence>